<evidence type="ECO:0000256" key="1">
    <source>
        <dbReference type="SAM" id="MobiDB-lite"/>
    </source>
</evidence>
<feature type="region of interest" description="Disordered" evidence="1">
    <location>
        <begin position="61"/>
        <end position="98"/>
    </location>
</feature>
<comment type="caution">
    <text evidence="2">The sequence shown here is derived from an EMBL/GenBank/DDBJ whole genome shotgun (WGS) entry which is preliminary data.</text>
</comment>
<evidence type="ECO:0000313" key="2">
    <source>
        <dbReference type="EMBL" id="KAL2735258.1"/>
    </source>
</evidence>
<reference evidence="2 3" key="1">
    <citation type="journal article" date="2024" name="Ann. Entomol. Soc. Am.">
        <title>Genomic analyses of the southern and eastern yellowjacket wasps (Hymenoptera: Vespidae) reveal evolutionary signatures of social life.</title>
        <authorList>
            <person name="Catto M.A."/>
            <person name="Caine P.B."/>
            <person name="Orr S.E."/>
            <person name="Hunt B.G."/>
            <person name="Goodisman M.A.D."/>
        </authorList>
    </citation>
    <scope>NUCLEOTIDE SEQUENCE [LARGE SCALE GENOMIC DNA]</scope>
    <source>
        <strain evidence="2">233</strain>
        <tissue evidence="2">Head and thorax</tissue>
    </source>
</reference>
<dbReference type="Proteomes" id="UP001607302">
    <property type="component" value="Unassembled WGS sequence"/>
</dbReference>
<gene>
    <name evidence="2" type="ORF">V1478_002898</name>
</gene>
<keyword evidence="3" id="KW-1185">Reference proteome</keyword>
<proteinExistence type="predicted"/>
<protein>
    <submittedName>
        <fullName evidence="2">Uncharacterized protein</fullName>
    </submittedName>
</protein>
<organism evidence="2 3">
    <name type="scientific">Vespula squamosa</name>
    <name type="common">Southern yellow jacket</name>
    <name type="synonym">Wasp</name>
    <dbReference type="NCBI Taxonomy" id="30214"/>
    <lineage>
        <taxon>Eukaryota</taxon>
        <taxon>Metazoa</taxon>
        <taxon>Ecdysozoa</taxon>
        <taxon>Arthropoda</taxon>
        <taxon>Hexapoda</taxon>
        <taxon>Insecta</taxon>
        <taxon>Pterygota</taxon>
        <taxon>Neoptera</taxon>
        <taxon>Endopterygota</taxon>
        <taxon>Hymenoptera</taxon>
        <taxon>Apocrita</taxon>
        <taxon>Aculeata</taxon>
        <taxon>Vespoidea</taxon>
        <taxon>Vespidae</taxon>
        <taxon>Vespinae</taxon>
        <taxon>Vespula</taxon>
    </lineage>
</organism>
<feature type="region of interest" description="Disordered" evidence="1">
    <location>
        <begin position="21"/>
        <end position="46"/>
    </location>
</feature>
<name>A0ABD2BSI4_VESSQ</name>
<accession>A0ABD2BSI4</accession>
<sequence>MSSCHKEKKTPLQFGGASYANFKKYPKDRNMKGRHKKKQEERSVSTQEIFQSYPLVFGSCGAQSCGRATDRKKRRSASENSEDREAIGYRPNPGDGTQ</sequence>
<evidence type="ECO:0000313" key="3">
    <source>
        <dbReference type="Proteomes" id="UP001607302"/>
    </source>
</evidence>
<dbReference type="EMBL" id="JAUDFV010000064">
    <property type="protein sequence ID" value="KAL2735258.1"/>
    <property type="molecule type" value="Genomic_DNA"/>
</dbReference>
<dbReference type="AlphaFoldDB" id="A0ABD2BSI4"/>